<evidence type="ECO:0000256" key="2">
    <source>
        <dbReference type="SAM" id="SignalP"/>
    </source>
</evidence>
<gene>
    <name evidence="4" type="ORF">CLV94_3220</name>
</gene>
<protein>
    <submittedName>
        <fullName evidence="4">Putative secreted protein (Por secretion system target)</fullName>
    </submittedName>
</protein>
<sequence length="579" mass="63428">MKKITLLILFFSTIIHAQDTGWVWAKTFEDISNAAITSSFIDNQKNSYHIGTFSGATLTIGETVINNSSDILGNPTIGYQDTYITKHDSEGNVQVLKHFSGSKFEAITSIAYDNNAHFYITGHFNGDMTIGTNTYQTPNNETKSFIAKLDLNGNVIWSKQINYNGSALLKYKDNYLYVAGTYTGNTFTLDNITAPSVGYTAVVTYMDKTFVAKLDLNGNAIWLKSSTYNGSATIEEPHRIGTQPRGLAVDNLGNVYVAGMFFCRATSFGSINLTKSVTTNNANLFIAKYDSTGNVSWASTAATNSSAHSIVTDLATDSNNNVYLIGQVYRSTVNFGGTTLNFPGNYGSYLVKYATAGNVLWAKAAKIATDAQPSTGIGTNFFSRMFIDNSNNIHVTGIFTSYINFGNNFFIQNDNYNTNLFSVKFDTNGTASDFYKLTEAENSRDIKILDISADQNVVYFSGKTSNPTFTLGNITLANPNGKSLTYIAKRDKTLSIEEHSGKGFTVYPNPSQDQLYISGLDAAEAMYFTVFDLTGKRIKSIEPTNTDTIAIDVKDLALGTYVLKIENGTTQKSIKFIKS</sequence>
<evidence type="ECO:0000313" key="4">
    <source>
        <dbReference type="EMBL" id="RKS18413.1"/>
    </source>
</evidence>
<dbReference type="InterPro" id="IPR026444">
    <property type="entry name" value="Secre_tail"/>
</dbReference>
<dbReference type="NCBIfam" id="TIGR04183">
    <property type="entry name" value="Por_Secre_tail"/>
    <property type="match status" value="1"/>
</dbReference>
<dbReference type="InterPro" id="IPR052918">
    <property type="entry name" value="Motility_Chemotaxis_Reg"/>
</dbReference>
<feature type="domain" description="Secretion system C-terminal sorting" evidence="3">
    <location>
        <begin position="506"/>
        <end position="577"/>
    </location>
</feature>
<proteinExistence type="predicted"/>
<feature type="signal peptide" evidence="2">
    <location>
        <begin position="1"/>
        <end position="17"/>
    </location>
</feature>
<accession>A0A495M1F4</accession>
<feature type="chain" id="PRO_5019740822" evidence="2">
    <location>
        <begin position="18"/>
        <end position="579"/>
    </location>
</feature>
<dbReference type="AlphaFoldDB" id="A0A495M1F4"/>
<dbReference type="OrthoDB" id="9811934at2"/>
<evidence type="ECO:0000313" key="5">
    <source>
        <dbReference type="Proteomes" id="UP000277579"/>
    </source>
</evidence>
<dbReference type="Pfam" id="PF06739">
    <property type="entry name" value="SBBP"/>
    <property type="match status" value="1"/>
</dbReference>
<dbReference type="PANTHER" id="PTHR35580:SF1">
    <property type="entry name" value="PHYTASE-LIKE DOMAIN-CONTAINING PROTEIN"/>
    <property type="match status" value="1"/>
</dbReference>
<comment type="caution">
    <text evidence="4">The sequence shown here is derived from an EMBL/GenBank/DDBJ whole genome shotgun (WGS) entry which is preliminary data.</text>
</comment>
<dbReference type="RefSeq" id="WP_121377502.1">
    <property type="nucleotide sequence ID" value="NZ_RBLC01000006.1"/>
</dbReference>
<evidence type="ECO:0000259" key="3">
    <source>
        <dbReference type="Pfam" id="PF18962"/>
    </source>
</evidence>
<name>A0A495M1F4_9FLAO</name>
<dbReference type="PANTHER" id="PTHR35580">
    <property type="entry name" value="CELL SURFACE GLYCOPROTEIN (S-LAYER PROTEIN)-LIKE PROTEIN"/>
    <property type="match status" value="1"/>
</dbReference>
<keyword evidence="5" id="KW-1185">Reference proteome</keyword>
<dbReference type="SUPFAM" id="SSF63829">
    <property type="entry name" value="Calcium-dependent phosphotriesterase"/>
    <property type="match status" value="2"/>
</dbReference>
<dbReference type="InterPro" id="IPR010620">
    <property type="entry name" value="SBBP_repeat"/>
</dbReference>
<dbReference type="Pfam" id="PF18962">
    <property type="entry name" value="Por_Secre_tail"/>
    <property type="match status" value="1"/>
</dbReference>
<keyword evidence="1 2" id="KW-0732">Signal</keyword>
<dbReference type="Proteomes" id="UP000277579">
    <property type="component" value="Unassembled WGS sequence"/>
</dbReference>
<evidence type="ECO:0000256" key="1">
    <source>
        <dbReference type="ARBA" id="ARBA00022729"/>
    </source>
</evidence>
<dbReference type="EMBL" id="RBLC01000006">
    <property type="protein sequence ID" value="RKS18413.1"/>
    <property type="molecule type" value="Genomic_DNA"/>
</dbReference>
<organism evidence="4 5">
    <name type="scientific">Flavobacterium endophyticum</name>
    <dbReference type="NCBI Taxonomy" id="1540163"/>
    <lineage>
        <taxon>Bacteria</taxon>
        <taxon>Pseudomonadati</taxon>
        <taxon>Bacteroidota</taxon>
        <taxon>Flavobacteriia</taxon>
        <taxon>Flavobacteriales</taxon>
        <taxon>Flavobacteriaceae</taxon>
        <taxon>Flavobacterium</taxon>
    </lineage>
</organism>
<reference evidence="4 5" key="1">
    <citation type="submission" date="2018-10" db="EMBL/GenBank/DDBJ databases">
        <title>Genomic Encyclopedia of Archaeal and Bacterial Type Strains, Phase II (KMG-II): from individual species to whole genera.</title>
        <authorList>
            <person name="Goeker M."/>
        </authorList>
    </citation>
    <scope>NUCLEOTIDE SEQUENCE [LARGE SCALE GENOMIC DNA]</scope>
    <source>
        <strain evidence="4 5">DSM 29537</strain>
    </source>
</reference>